<dbReference type="RefSeq" id="WP_074892004.1">
    <property type="nucleotide sequence ID" value="NZ_FOXO01000049.1"/>
</dbReference>
<sequence>MRIGALTQEYNAQYTSTVNNTIEKDNAFSSILFDKNEQSVIEAGISSQEVEITDQDYGFNNEKPTFYWHDGQFGYQAEVYKNEGTDSEYTVKLRYDDGRTEERIVDADTVDASSCNITDLSVKLYHLQNEGKIENAAPQLVLAHVYMRYRTPDATATTKIDFKGWYQQQLQLELNNNGSPKNISELMKLLNWL</sequence>
<dbReference type="AlphaFoldDB" id="A0A1I5YL41"/>
<name>A0A1I5YL41_9FIRM</name>
<reference evidence="2" key="1">
    <citation type="submission" date="2016-10" db="EMBL/GenBank/DDBJ databases">
        <authorList>
            <person name="Varghese N."/>
            <person name="Submissions S."/>
        </authorList>
    </citation>
    <scope>NUCLEOTIDE SEQUENCE [LARGE SCALE GENOMIC DNA]</scope>
    <source>
        <strain evidence="2">P18</strain>
    </source>
</reference>
<evidence type="ECO:0000313" key="2">
    <source>
        <dbReference type="Proteomes" id="UP000182624"/>
    </source>
</evidence>
<protein>
    <submittedName>
        <fullName evidence="1">Uncharacterized protein</fullName>
    </submittedName>
</protein>
<proteinExistence type="predicted"/>
<dbReference type="Proteomes" id="UP000182624">
    <property type="component" value="Unassembled WGS sequence"/>
</dbReference>
<dbReference type="EMBL" id="FOXO01000049">
    <property type="protein sequence ID" value="SFQ44964.1"/>
    <property type="molecule type" value="Genomic_DNA"/>
</dbReference>
<keyword evidence="2" id="KW-1185">Reference proteome</keyword>
<gene>
    <name evidence="1" type="ORF">SAMN04487928_14914</name>
</gene>
<dbReference type="OrthoDB" id="2004518at2"/>
<accession>A0A1I5YL41</accession>
<evidence type="ECO:0000313" key="1">
    <source>
        <dbReference type="EMBL" id="SFQ44964.1"/>
    </source>
</evidence>
<organism evidence="1 2">
    <name type="scientific">Butyrivibrio proteoclasticus</name>
    <dbReference type="NCBI Taxonomy" id="43305"/>
    <lineage>
        <taxon>Bacteria</taxon>
        <taxon>Bacillati</taxon>
        <taxon>Bacillota</taxon>
        <taxon>Clostridia</taxon>
        <taxon>Lachnospirales</taxon>
        <taxon>Lachnospiraceae</taxon>
        <taxon>Butyrivibrio</taxon>
    </lineage>
</organism>